<dbReference type="RefSeq" id="WP_380659613.1">
    <property type="nucleotide sequence ID" value="NZ_JBHLZQ010000022.1"/>
</dbReference>
<organism evidence="4 5">
    <name type="scientific">Sinosporangium siamense</name>
    <dbReference type="NCBI Taxonomy" id="1367973"/>
    <lineage>
        <taxon>Bacteria</taxon>
        <taxon>Bacillati</taxon>
        <taxon>Actinomycetota</taxon>
        <taxon>Actinomycetes</taxon>
        <taxon>Streptosporangiales</taxon>
        <taxon>Streptosporangiaceae</taxon>
        <taxon>Sinosporangium</taxon>
    </lineage>
</organism>
<evidence type="ECO:0000256" key="2">
    <source>
        <dbReference type="SAM" id="MobiDB-lite"/>
    </source>
</evidence>
<dbReference type="InterPro" id="IPR003594">
    <property type="entry name" value="HATPase_dom"/>
</dbReference>
<evidence type="ECO:0000313" key="5">
    <source>
        <dbReference type="Proteomes" id="UP000606172"/>
    </source>
</evidence>
<dbReference type="PANTHER" id="PTHR35526:SF3">
    <property type="entry name" value="ANTI-SIGMA-F FACTOR RSBW"/>
    <property type="match status" value="1"/>
</dbReference>
<dbReference type="PANTHER" id="PTHR35526">
    <property type="entry name" value="ANTI-SIGMA-F FACTOR RSBW-RELATED"/>
    <property type="match status" value="1"/>
</dbReference>
<feature type="region of interest" description="Disordered" evidence="2">
    <location>
        <begin position="1"/>
        <end position="22"/>
    </location>
</feature>
<dbReference type="InterPro" id="IPR050267">
    <property type="entry name" value="Anti-sigma-factor_SerPK"/>
</dbReference>
<dbReference type="Proteomes" id="UP000606172">
    <property type="component" value="Unassembled WGS sequence"/>
</dbReference>
<sequence>MLTPASKASDGPRRGPGGNTKLDYPVIHVLRKTDIEVMGVLRLPRSDLAPGLAREALNRWMGYDHPSLDAVMLVASELVTNAFMHADQARSGGGIRFSLLHHGDCWRIEVKDQGSYSSVPRQKTPAEESEHGRGLQLVAFLSAGRWGTFVHDHRTRARTVWCEVPADPAAVE</sequence>
<dbReference type="Gene3D" id="3.30.565.10">
    <property type="entry name" value="Histidine kinase-like ATPase, C-terminal domain"/>
    <property type="match status" value="1"/>
</dbReference>
<dbReference type="CDD" id="cd16936">
    <property type="entry name" value="HATPase_RsbW-like"/>
    <property type="match status" value="1"/>
</dbReference>
<evidence type="ECO:0000259" key="3">
    <source>
        <dbReference type="Pfam" id="PF13581"/>
    </source>
</evidence>
<dbReference type="SUPFAM" id="SSF55874">
    <property type="entry name" value="ATPase domain of HSP90 chaperone/DNA topoisomerase II/histidine kinase"/>
    <property type="match status" value="1"/>
</dbReference>
<gene>
    <name evidence="4" type="ORF">Ssi02_08560</name>
</gene>
<evidence type="ECO:0000313" key="4">
    <source>
        <dbReference type="EMBL" id="GII90625.1"/>
    </source>
</evidence>
<comment type="caution">
    <text evidence="4">The sequence shown here is derived from an EMBL/GenBank/DDBJ whole genome shotgun (WGS) entry which is preliminary data.</text>
</comment>
<keyword evidence="1" id="KW-0418">Kinase</keyword>
<keyword evidence="5" id="KW-1185">Reference proteome</keyword>
<feature type="domain" description="Histidine kinase/HSP90-like ATPase" evidence="3">
    <location>
        <begin position="53"/>
        <end position="141"/>
    </location>
</feature>
<name>A0A919RB08_9ACTN</name>
<evidence type="ECO:0000256" key="1">
    <source>
        <dbReference type="ARBA" id="ARBA00022527"/>
    </source>
</evidence>
<keyword evidence="1" id="KW-0723">Serine/threonine-protein kinase</keyword>
<dbReference type="EMBL" id="BOOW01000006">
    <property type="protein sequence ID" value="GII90625.1"/>
    <property type="molecule type" value="Genomic_DNA"/>
</dbReference>
<keyword evidence="1" id="KW-0808">Transferase</keyword>
<proteinExistence type="predicted"/>
<dbReference type="AlphaFoldDB" id="A0A919RB08"/>
<reference evidence="4" key="1">
    <citation type="submission" date="2021-01" db="EMBL/GenBank/DDBJ databases">
        <title>Whole genome shotgun sequence of Sinosporangium siamense NBRC 109515.</title>
        <authorList>
            <person name="Komaki H."/>
            <person name="Tamura T."/>
        </authorList>
    </citation>
    <scope>NUCLEOTIDE SEQUENCE</scope>
    <source>
        <strain evidence="4">NBRC 109515</strain>
    </source>
</reference>
<protein>
    <recommendedName>
        <fullName evidence="3">Histidine kinase/HSP90-like ATPase domain-containing protein</fullName>
    </recommendedName>
</protein>
<dbReference type="GO" id="GO:0004674">
    <property type="term" value="F:protein serine/threonine kinase activity"/>
    <property type="evidence" value="ECO:0007669"/>
    <property type="project" value="UniProtKB-KW"/>
</dbReference>
<dbReference type="Pfam" id="PF13581">
    <property type="entry name" value="HATPase_c_2"/>
    <property type="match status" value="1"/>
</dbReference>
<accession>A0A919RB08</accession>
<dbReference type="InterPro" id="IPR036890">
    <property type="entry name" value="HATPase_C_sf"/>
</dbReference>